<dbReference type="EMBL" id="BLTE01000017">
    <property type="protein sequence ID" value="GFK95456.1"/>
    <property type="molecule type" value="Genomic_DNA"/>
</dbReference>
<dbReference type="RefSeq" id="WP_173086475.1">
    <property type="nucleotide sequence ID" value="NZ_BLTE01000017.1"/>
</dbReference>
<dbReference type="InterPro" id="IPR029045">
    <property type="entry name" value="ClpP/crotonase-like_dom_sf"/>
</dbReference>
<reference evidence="7 8" key="2">
    <citation type="submission" date="2020-05" db="EMBL/GenBank/DDBJ databases">
        <title>Draft genome sequence of Desulfovibrio sp. strainFSS-1.</title>
        <authorList>
            <person name="Shimoshige H."/>
            <person name="Kobayashi H."/>
            <person name="Maekawa T."/>
        </authorList>
    </citation>
    <scope>NUCLEOTIDE SEQUENCE [LARGE SCALE GENOMIC DNA]</scope>
    <source>
        <strain evidence="7 8">SIID29052-01</strain>
    </source>
</reference>
<feature type="region of interest" description="Disordered" evidence="5">
    <location>
        <begin position="424"/>
        <end position="454"/>
    </location>
</feature>
<reference evidence="7 8" key="1">
    <citation type="submission" date="2020-04" db="EMBL/GenBank/DDBJ databases">
        <authorList>
            <consortium name="Desulfovibrio sp. FSS-1 genome sequencing consortium"/>
            <person name="Shimoshige H."/>
            <person name="Kobayashi H."/>
            <person name="Maekawa T."/>
        </authorList>
    </citation>
    <scope>NUCLEOTIDE SEQUENCE [LARGE SCALE GENOMIC DNA]</scope>
    <source>
        <strain evidence="7 8">SIID29052-01</strain>
    </source>
</reference>
<dbReference type="PANTHER" id="PTHR42987:SF4">
    <property type="entry name" value="PROTEASE SOHB-RELATED"/>
    <property type="match status" value="1"/>
</dbReference>
<dbReference type="NCBIfam" id="TIGR00706">
    <property type="entry name" value="SppA_dom"/>
    <property type="match status" value="1"/>
</dbReference>
<feature type="compositionally biased region" description="Acidic residues" evidence="5">
    <location>
        <begin position="284"/>
        <end position="318"/>
    </location>
</feature>
<dbReference type="AlphaFoldDB" id="A0A6V8M097"/>
<keyword evidence="8" id="KW-1185">Reference proteome</keyword>
<evidence type="ECO:0000256" key="1">
    <source>
        <dbReference type="ARBA" id="ARBA00008683"/>
    </source>
</evidence>
<dbReference type="InterPro" id="IPR002142">
    <property type="entry name" value="Peptidase_S49"/>
</dbReference>
<evidence type="ECO:0000259" key="6">
    <source>
        <dbReference type="Pfam" id="PF01343"/>
    </source>
</evidence>
<comment type="caution">
    <text evidence="7">The sequence shown here is derived from an EMBL/GenBank/DDBJ whole genome shotgun (WGS) entry which is preliminary data.</text>
</comment>
<dbReference type="Gene3D" id="6.20.330.10">
    <property type="match status" value="1"/>
</dbReference>
<proteinExistence type="inferred from homology"/>
<organism evidence="7 8">
    <name type="scientific">Fundidesulfovibrio magnetotacticus</name>
    <dbReference type="NCBI Taxonomy" id="2730080"/>
    <lineage>
        <taxon>Bacteria</taxon>
        <taxon>Pseudomonadati</taxon>
        <taxon>Thermodesulfobacteriota</taxon>
        <taxon>Desulfovibrionia</taxon>
        <taxon>Desulfovibrionales</taxon>
        <taxon>Desulfovibrionaceae</taxon>
        <taxon>Fundidesulfovibrio</taxon>
    </lineage>
</organism>
<dbReference type="Proteomes" id="UP000494245">
    <property type="component" value="Unassembled WGS sequence"/>
</dbReference>
<evidence type="ECO:0000256" key="5">
    <source>
        <dbReference type="SAM" id="MobiDB-lite"/>
    </source>
</evidence>
<keyword evidence="3 7" id="KW-0378">Hydrolase</keyword>
<feature type="domain" description="Peptidase S49" evidence="6">
    <location>
        <begin position="122"/>
        <end position="270"/>
    </location>
</feature>
<evidence type="ECO:0000313" key="8">
    <source>
        <dbReference type="Proteomes" id="UP000494245"/>
    </source>
</evidence>
<dbReference type="Pfam" id="PF01343">
    <property type="entry name" value="Peptidase_S49"/>
    <property type="match status" value="1"/>
</dbReference>
<evidence type="ECO:0000256" key="4">
    <source>
        <dbReference type="ARBA" id="ARBA00022825"/>
    </source>
</evidence>
<dbReference type="EC" id="3.4.21.-" evidence="7"/>
<keyword evidence="4" id="KW-0720">Serine protease</keyword>
<dbReference type="GO" id="GO:0006508">
    <property type="term" value="P:proteolysis"/>
    <property type="evidence" value="ECO:0007669"/>
    <property type="project" value="UniProtKB-KW"/>
</dbReference>
<evidence type="ECO:0000313" key="7">
    <source>
        <dbReference type="EMBL" id="GFK95456.1"/>
    </source>
</evidence>
<keyword evidence="2" id="KW-0645">Protease</keyword>
<feature type="region of interest" description="Disordered" evidence="5">
    <location>
        <begin position="277"/>
        <end position="324"/>
    </location>
</feature>
<dbReference type="Gene3D" id="3.90.226.10">
    <property type="entry name" value="2-enoyl-CoA Hydratase, Chain A, domain 1"/>
    <property type="match status" value="1"/>
</dbReference>
<dbReference type="SUPFAM" id="SSF52096">
    <property type="entry name" value="ClpP/crotonase"/>
    <property type="match status" value="1"/>
</dbReference>
<evidence type="ECO:0000256" key="2">
    <source>
        <dbReference type="ARBA" id="ARBA00022670"/>
    </source>
</evidence>
<dbReference type="GO" id="GO:0008236">
    <property type="term" value="F:serine-type peptidase activity"/>
    <property type="evidence" value="ECO:0007669"/>
    <property type="project" value="UniProtKB-KW"/>
</dbReference>
<accession>A0A6V8M097</accession>
<gene>
    <name evidence="7" type="primary">sppA_3</name>
    <name evidence="7" type="ORF">NNJEOMEG_03319</name>
</gene>
<comment type="similarity">
    <text evidence="1">Belongs to the peptidase S49 family.</text>
</comment>
<sequence>MTVHSQTLWALEPKRLDGLFRAMKAKGMPDAASLAQLAALRSNAAEERLYERQGDLAVVEMAGPLCKDGDWWWGFASMRQIARALRQAAADPLVRAILLDVDSPGGTVDGIEELASSVREVASLKPLYAYVSGMMCSAAYWVGCQAREIAALATSDVGSIGVIMTHYDWSGFEEKLGVDVTYLTAGRFKAMGNASEPLSEESRAYLQGGLDEIYGLFLDAVAAGRGVSREAALAMADGRLFLGRQALELGLIDRIESREAFINRIVQEVHMDLTKLRAGKTAETDEEKDQAVEEQEPDKDGEDETDKDPVEAEDGDEEKDVKKARKAAAAREQVRCLGIIYAVLGDELGGKLASVIKSGVTAGQVQAMGALMAPGAAAGVGKPASQAMLGALAGVTQAPLNPAAGPVAGEQDFEALVKAETDKGSSKAQAMAKAAKEHPEAHKAWIARQQKGGK</sequence>
<dbReference type="PANTHER" id="PTHR42987">
    <property type="entry name" value="PEPTIDASE S49"/>
    <property type="match status" value="1"/>
</dbReference>
<name>A0A6V8M097_9BACT</name>
<feature type="compositionally biased region" description="Basic and acidic residues" evidence="5">
    <location>
        <begin position="434"/>
        <end position="443"/>
    </location>
</feature>
<evidence type="ECO:0000256" key="3">
    <source>
        <dbReference type="ARBA" id="ARBA00022801"/>
    </source>
</evidence>
<protein>
    <submittedName>
        <fullName evidence="7">Signal peptide peptidase SppA</fullName>
        <ecNumber evidence="7">3.4.21.-</ecNumber>
    </submittedName>
</protein>
<dbReference type="InterPro" id="IPR004635">
    <property type="entry name" value="Pept_S49_SppA"/>
</dbReference>
<dbReference type="InterPro" id="IPR033855">
    <property type="entry name" value="Protein_C"/>
</dbReference>
<dbReference type="CDD" id="cd07022">
    <property type="entry name" value="S49_Sppa_36K_type"/>
    <property type="match status" value="1"/>
</dbReference>